<gene>
    <name evidence="1" type="ORF">KDAU_46390</name>
</gene>
<dbReference type="AlphaFoldDB" id="A0A401ZKG2"/>
<accession>A0A401ZKG2</accession>
<dbReference type="OrthoDB" id="1201990at2"/>
<comment type="caution">
    <text evidence="1">The sequence shown here is derived from an EMBL/GenBank/DDBJ whole genome shotgun (WGS) entry which is preliminary data.</text>
</comment>
<organism evidence="1 2">
    <name type="scientific">Dictyobacter aurantiacus</name>
    <dbReference type="NCBI Taxonomy" id="1936993"/>
    <lineage>
        <taxon>Bacteria</taxon>
        <taxon>Bacillati</taxon>
        <taxon>Chloroflexota</taxon>
        <taxon>Ktedonobacteria</taxon>
        <taxon>Ktedonobacterales</taxon>
        <taxon>Dictyobacteraceae</taxon>
        <taxon>Dictyobacter</taxon>
    </lineage>
</organism>
<dbReference type="PANTHER" id="PTHR37807:SF3">
    <property type="entry name" value="OS07G0160300 PROTEIN"/>
    <property type="match status" value="1"/>
</dbReference>
<name>A0A401ZKG2_9CHLR</name>
<dbReference type="InterPro" id="IPR027417">
    <property type="entry name" value="P-loop_NTPase"/>
</dbReference>
<dbReference type="Pfam" id="PF13671">
    <property type="entry name" value="AAA_33"/>
    <property type="match status" value="1"/>
</dbReference>
<evidence type="ECO:0000313" key="2">
    <source>
        <dbReference type="Proteomes" id="UP000287224"/>
    </source>
</evidence>
<proteinExistence type="predicted"/>
<dbReference type="PANTHER" id="PTHR37807">
    <property type="entry name" value="OS07G0160300 PROTEIN"/>
    <property type="match status" value="1"/>
</dbReference>
<protein>
    <recommendedName>
        <fullName evidence="3">Kinase</fullName>
    </recommendedName>
</protein>
<dbReference type="Proteomes" id="UP000287224">
    <property type="component" value="Unassembled WGS sequence"/>
</dbReference>
<sequence>MRRPLLIIINGLPGAGKTTLAKRLGRDLALPVLCRDEIVETLFDALDCPTHGRPSTLGNAGFQLLHYCAGQILSTGQDLIVEASMMNATLASGEFLQLQRVHDFRPLQVSCYASGDLLRQRFLRRAGSSERHICHRDLEFVALNGARFVAGRCEPLELDGPFIEFDTSDPQSYDYAGLLSTLRAALRSE</sequence>
<evidence type="ECO:0008006" key="3">
    <source>
        <dbReference type="Google" id="ProtNLM"/>
    </source>
</evidence>
<keyword evidence="2" id="KW-1185">Reference proteome</keyword>
<dbReference type="Gene3D" id="3.40.50.300">
    <property type="entry name" value="P-loop containing nucleotide triphosphate hydrolases"/>
    <property type="match status" value="1"/>
</dbReference>
<evidence type="ECO:0000313" key="1">
    <source>
        <dbReference type="EMBL" id="GCE07310.1"/>
    </source>
</evidence>
<dbReference type="SUPFAM" id="SSF52540">
    <property type="entry name" value="P-loop containing nucleoside triphosphate hydrolases"/>
    <property type="match status" value="1"/>
</dbReference>
<dbReference type="RefSeq" id="WP_126598468.1">
    <property type="nucleotide sequence ID" value="NZ_BIFQ01000001.1"/>
</dbReference>
<dbReference type="EMBL" id="BIFQ01000001">
    <property type="protein sequence ID" value="GCE07310.1"/>
    <property type="molecule type" value="Genomic_DNA"/>
</dbReference>
<reference evidence="2" key="1">
    <citation type="submission" date="2018-12" db="EMBL/GenBank/DDBJ databases">
        <title>Tengunoibacter tsumagoiensis gen. nov., sp. nov., Dictyobacter kobayashii sp. nov., D. alpinus sp. nov., and D. joshuensis sp. nov. and description of Dictyobacteraceae fam. nov. within the order Ktedonobacterales isolated from Tengu-no-mugimeshi.</title>
        <authorList>
            <person name="Wang C.M."/>
            <person name="Zheng Y."/>
            <person name="Sakai Y."/>
            <person name="Toyoda A."/>
            <person name="Minakuchi Y."/>
            <person name="Abe K."/>
            <person name="Yokota A."/>
            <person name="Yabe S."/>
        </authorList>
    </citation>
    <scope>NUCLEOTIDE SEQUENCE [LARGE SCALE GENOMIC DNA]</scope>
    <source>
        <strain evidence="2">S-27</strain>
    </source>
</reference>